<evidence type="ECO:0000256" key="1">
    <source>
        <dbReference type="ARBA" id="ARBA00011066"/>
    </source>
</evidence>
<dbReference type="PRINTS" id="PR01469">
    <property type="entry name" value="CARBMTKINASE"/>
</dbReference>
<evidence type="ECO:0000259" key="7">
    <source>
        <dbReference type="Pfam" id="PF00696"/>
    </source>
</evidence>
<dbReference type="GO" id="GO:0008804">
    <property type="term" value="F:carbamate kinase activity"/>
    <property type="evidence" value="ECO:0007669"/>
    <property type="project" value="UniProtKB-UniRule"/>
</dbReference>
<dbReference type="NCBIfam" id="NF009007">
    <property type="entry name" value="PRK12352.1"/>
    <property type="match status" value="1"/>
</dbReference>
<dbReference type="NCBIfam" id="TIGR00746">
    <property type="entry name" value="arcC"/>
    <property type="match status" value="1"/>
</dbReference>
<dbReference type="AlphaFoldDB" id="A0ABD6CSI5"/>
<reference evidence="8 9" key="1">
    <citation type="journal article" date="2019" name="Int. J. Syst. Evol. Microbiol.">
        <title>The Global Catalogue of Microorganisms (GCM) 10K type strain sequencing project: providing services to taxonomists for standard genome sequencing and annotation.</title>
        <authorList>
            <consortium name="The Broad Institute Genomics Platform"/>
            <consortium name="The Broad Institute Genome Sequencing Center for Infectious Disease"/>
            <person name="Wu L."/>
            <person name="Ma J."/>
        </authorList>
    </citation>
    <scope>NUCLEOTIDE SEQUENCE [LARGE SCALE GENOMIC DNA]</scope>
    <source>
        <strain evidence="8 9">CGMCC 1.12121</strain>
    </source>
</reference>
<dbReference type="Proteomes" id="UP001597085">
    <property type="component" value="Unassembled WGS sequence"/>
</dbReference>
<feature type="domain" description="Aspartate/glutamate/uridylate kinase" evidence="7">
    <location>
        <begin position="13"/>
        <end position="295"/>
    </location>
</feature>
<dbReference type="InterPro" id="IPR036393">
    <property type="entry name" value="AceGlu_kinase-like_sf"/>
</dbReference>
<dbReference type="InterPro" id="IPR003964">
    <property type="entry name" value="Carb_kinase"/>
</dbReference>
<dbReference type="FunFam" id="3.40.1160.10:FF:000007">
    <property type="entry name" value="Carbamate kinase"/>
    <property type="match status" value="1"/>
</dbReference>
<evidence type="ECO:0000256" key="4">
    <source>
        <dbReference type="ARBA" id="ARBA00022777"/>
    </source>
</evidence>
<dbReference type="Pfam" id="PF00696">
    <property type="entry name" value="AA_kinase"/>
    <property type="match status" value="1"/>
</dbReference>
<evidence type="ECO:0000256" key="2">
    <source>
        <dbReference type="ARBA" id="ARBA00020752"/>
    </source>
</evidence>
<evidence type="ECO:0000256" key="6">
    <source>
        <dbReference type="PIRNR" id="PIRNR000723"/>
    </source>
</evidence>
<dbReference type="InterPro" id="IPR001048">
    <property type="entry name" value="Asp/Glu/Uridylate_kinase"/>
</dbReference>
<dbReference type="CDD" id="cd04235">
    <property type="entry name" value="AAK_CK"/>
    <property type="match status" value="1"/>
</dbReference>
<accession>A0ABD6CSI5</accession>
<comment type="caution">
    <text evidence="8">The sequence shown here is derived from an EMBL/GenBank/DDBJ whole genome shotgun (WGS) entry which is preliminary data.</text>
</comment>
<keyword evidence="4 6" id="KW-0418">Kinase</keyword>
<dbReference type="EMBL" id="JBHUDK010000012">
    <property type="protein sequence ID" value="MFD1600075.1"/>
    <property type="molecule type" value="Genomic_DNA"/>
</dbReference>
<keyword evidence="9" id="KW-1185">Reference proteome</keyword>
<protein>
    <recommendedName>
        <fullName evidence="2 5">Carbamate kinase</fullName>
    </recommendedName>
</protein>
<dbReference type="PANTHER" id="PTHR30409:SF1">
    <property type="entry name" value="CARBAMATE KINASE-RELATED"/>
    <property type="match status" value="1"/>
</dbReference>
<dbReference type="PANTHER" id="PTHR30409">
    <property type="entry name" value="CARBAMATE KINASE"/>
    <property type="match status" value="1"/>
</dbReference>
<dbReference type="Gene3D" id="3.40.1160.10">
    <property type="entry name" value="Acetylglutamate kinase-like"/>
    <property type="match status" value="1"/>
</dbReference>
<evidence type="ECO:0000313" key="8">
    <source>
        <dbReference type="EMBL" id="MFD1600075.1"/>
    </source>
</evidence>
<proteinExistence type="inferred from homology"/>
<gene>
    <name evidence="8" type="primary">arcC</name>
    <name evidence="8" type="ORF">ACFSBX_14015</name>
</gene>
<evidence type="ECO:0000256" key="5">
    <source>
        <dbReference type="NCBIfam" id="TIGR00746"/>
    </source>
</evidence>
<evidence type="ECO:0000313" key="9">
    <source>
        <dbReference type="Proteomes" id="UP001597085"/>
    </source>
</evidence>
<evidence type="ECO:0000256" key="3">
    <source>
        <dbReference type="ARBA" id="ARBA00022679"/>
    </source>
</evidence>
<dbReference type="RefSeq" id="WP_256421127.1">
    <property type="nucleotide sequence ID" value="NZ_JANHDI010000006.1"/>
</dbReference>
<sequence length="313" mass="33457">MDGSASDPKAGPIVVALGGNTLLGKDAPWTVDEQLSAIERTARQVTAAVEDGFDVVLTHGNGPQIGNRLLQQENTAETPQLPLDVLVAETQAQIGYLLQQALDNELDGPTDFFTVVTQVVVDDDDPAFENPTKPIGPFYTEAEASEVAFETRRVTTGERPFRRVVPSPEPVEIVEGDEITRLVERGNLVIAAGGGGVPVVRDDGLGGVEAVVDKDKASQLLAAELGAATLVLLTDVEFAYLNYGEPEQRPLREVAGETLRAHLESDEFDEGSMRPKVEACLRFIEQGGDRAVITSPDRFLAALAGETGTQVRA</sequence>
<comment type="similarity">
    <text evidence="1 6">Belongs to the carbamate kinase family.</text>
</comment>
<organism evidence="8 9">
    <name type="scientific">Halobellus rarus</name>
    <dbReference type="NCBI Taxonomy" id="1126237"/>
    <lineage>
        <taxon>Archaea</taxon>
        <taxon>Methanobacteriati</taxon>
        <taxon>Methanobacteriota</taxon>
        <taxon>Stenosarchaea group</taxon>
        <taxon>Halobacteria</taxon>
        <taxon>Halobacteriales</taxon>
        <taxon>Haloferacaceae</taxon>
        <taxon>Halobellus</taxon>
    </lineage>
</organism>
<dbReference type="PIRSF" id="PIRSF000723">
    <property type="entry name" value="Carbamate_kin"/>
    <property type="match status" value="1"/>
</dbReference>
<dbReference type="SUPFAM" id="SSF53633">
    <property type="entry name" value="Carbamate kinase-like"/>
    <property type="match status" value="1"/>
</dbReference>
<dbReference type="GO" id="GO:0006520">
    <property type="term" value="P:amino acid metabolic process"/>
    <property type="evidence" value="ECO:0007669"/>
    <property type="project" value="UniProtKB-UniRule"/>
</dbReference>
<keyword evidence="3 6" id="KW-0808">Transferase</keyword>
<name>A0ABD6CSI5_9EURY</name>